<name>A0A0H2RA32_9AGAM</name>
<accession>A0A0H2RA32</accession>
<proteinExistence type="inferred from homology"/>
<evidence type="ECO:0000256" key="1">
    <source>
        <dbReference type="ARBA" id="ARBA00006484"/>
    </source>
</evidence>
<dbReference type="InterPro" id="IPR002347">
    <property type="entry name" value="SDR_fam"/>
</dbReference>
<dbReference type="CDD" id="cd05233">
    <property type="entry name" value="SDR_c"/>
    <property type="match status" value="1"/>
</dbReference>
<dbReference type="Pfam" id="PF23441">
    <property type="entry name" value="SDR"/>
    <property type="match status" value="1"/>
</dbReference>
<dbReference type="InterPro" id="IPR036291">
    <property type="entry name" value="NAD(P)-bd_dom_sf"/>
</dbReference>
<keyword evidence="2" id="KW-0521">NADP</keyword>
<protein>
    <submittedName>
        <fullName evidence="4">NAD-binding protein</fullName>
    </submittedName>
</protein>
<sequence length="250" mass="26263">MASSLSGKKILIVGGTSGIGFSVAKFALLDHASEVVVASSTKEKVDAAVSKLRAVITEHGLVGKADGLVVDATKTEDLKEAMAKVGELDHLVWTSVAGPLRPTPLDGSDLVENKSMFDLQFWGLATAVQVAKIRPGGSITATSSTSKIRPHPSYGLLCALNGTISTFARGLAVDLAPVRVNAVCPGLVKTELWDGLSKEVNDHIFGQALQKSLVKHIADADEIADAYLFCMKCRYVTGQTIVVDGGAIFT</sequence>
<dbReference type="OrthoDB" id="294295at2759"/>
<dbReference type="PRINTS" id="PR00081">
    <property type="entry name" value="GDHRDH"/>
</dbReference>
<evidence type="ECO:0000313" key="5">
    <source>
        <dbReference type="Proteomes" id="UP000053477"/>
    </source>
</evidence>
<dbReference type="Gene3D" id="3.40.50.720">
    <property type="entry name" value="NAD(P)-binding Rossmann-like Domain"/>
    <property type="match status" value="1"/>
</dbReference>
<dbReference type="InterPro" id="IPR051122">
    <property type="entry name" value="SDR_DHRS6-like"/>
</dbReference>
<dbReference type="EMBL" id="KQ086100">
    <property type="protein sequence ID" value="KLO08232.1"/>
    <property type="molecule type" value="Genomic_DNA"/>
</dbReference>
<dbReference type="Proteomes" id="UP000053477">
    <property type="component" value="Unassembled WGS sequence"/>
</dbReference>
<dbReference type="PANTHER" id="PTHR43477:SF1">
    <property type="entry name" value="DIHYDROANTICAPSIN 7-DEHYDROGENASE"/>
    <property type="match status" value="1"/>
</dbReference>
<dbReference type="AlphaFoldDB" id="A0A0H2RA32"/>
<organism evidence="4 5">
    <name type="scientific">Schizopora paradoxa</name>
    <dbReference type="NCBI Taxonomy" id="27342"/>
    <lineage>
        <taxon>Eukaryota</taxon>
        <taxon>Fungi</taxon>
        <taxon>Dikarya</taxon>
        <taxon>Basidiomycota</taxon>
        <taxon>Agaricomycotina</taxon>
        <taxon>Agaricomycetes</taxon>
        <taxon>Hymenochaetales</taxon>
        <taxon>Schizoporaceae</taxon>
        <taxon>Schizopora</taxon>
    </lineage>
</organism>
<evidence type="ECO:0000313" key="4">
    <source>
        <dbReference type="EMBL" id="KLO08232.1"/>
    </source>
</evidence>
<dbReference type="SUPFAM" id="SSF51735">
    <property type="entry name" value="NAD(P)-binding Rossmann-fold domains"/>
    <property type="match status" value="1"/>
</dbReference>
<keyword evidence="5" id="KW-1185">Reference proteome</keyword>
<evidence type="ECO:0000256" key="2">
    <source>
        <dbReference type="ARBA" id="ARBA00022857"/>
    </source>
</evidence>
<dbReference type="PANTHER" id="PTHR43477">
    <property type="entry name" value="DIHYDROANTICAPSIN 7-DEHYDROGENASE"/>
    <property type="match status" value="1"/>
</dbReference>
<dbReference type="STRING" id="27342.A0A0H2RA32"/>
<gene>
    <name evidence="4" type="ORF">SCHPADRAFT_982402</name>
</gene>
<comment type="similarity">
    <text evidence="1">Belongs to the short-chain dehydrogenases/reductases (SDR) family.</text>
</comment>
<keyword evidence="3" id="KW-0560">Oxidoreductase</keyword>
<dbReference type="InterPro" id="IPR057571">
    <property type="entry name" value="SDR_PhqE-like"/>
</dbReference>
<evidence type="ECO:0000256" key="3">
    <source>
        <dbReference type="ARBA" id="ARBA00023002"/>
    </source>
</evidence>
<dbReference type="GO" id="GO:0016491">
    <property type="term" value="F:oxidoreductase activity"/>
    <property type="evidence" value="ECO:0007669"/>
    <property type="project" value="UniProtKB-KW"/>
</dbReference>
<reference evidence="4 5" key="1">
    <citation type="submission" date="2015-04" db="EMBL/GenBank/DDBJ databases">
        <title>Complete genome sequence of Schizopora paradoxa KUC8140, a cosmopolitan wood degrader in East Asia.</title>
        <authorList>
            <consortium name="DOE Joint Genome Institute"/>
            <person name="Min B."/>
            <person name="Park H."/>
            <person name="Jang Y."/>
            <person name="Kim J.-J."/>
            <person name="Kim K.H."/>
            <person name="Pangilinan J."/>
            <person name="Lipzen A."/>
            <person name="Riley R."/>
            <person name="Grigoriev I.V."/>
            <person name="Spatafora J.W."/>
            <person name="Choi I.-G."/>
        </authorList>
    </citation>
    <scope>NUCLEOTIDE SEQUENCE [LARGE SCALE GENOMIC DNA]</scope>
    <source>
        <strain evidence="4 5">KUC8140</strain>
    </source>
</reference>
<dbReference type="InParanoid" id="A0A0H2RA32"/>